<accession>A0A7S3FG74</accession>
<proteinExistence type="inferred from homology"/>
<feature type="transmembrane region" description="Helical" evidence="7">
    <location>
        <begin position="276"/>
        <end position="294"/>
    </location>
</feature>
<protein>
    <recommendedName>
        <fullName evidence="9">Serine incorporator</fullName>
    </recommendedName>
</protein>
<reference evidence="8" key="1">
    <citation type="submission" date="2021-01" db="EMBL/GenBank/DDBJ databases">
        <authorList>
            <person name="Corre E."/>
            <person name="Pelletier E."/>
            <person name="Niang G."/>
            <person name="Scheremetjew M."/>
            <person name="Finn R."/>
            <person name="Kale V."/>
            <person name="Holt S."/>
            <person name="Cochrane G."/>
            <person name="Meng A."/>
            <person name="Brown T."/>
            <person name="Cohen L."/>
        </authorList>
    </citation>
    <scope>NUCLEOTIDE SEQUENCE</scope>
    <source>
        <strain evidence="8">RCC927</strain>
    </source>
</reference>
<feature type="transmembrane region" description="Helical" evidence="7">
    <location>
        <begin position="180"/>
        <end position="206"/>
    </location>
</feature>
<comment type="subcellular location">
    <subcellularLocation>
        <location evidence="1">Membrane</location>
        <topology evidence="1">Multi-pass membrane protein</topology>
    </subcellularLocation>
</comment>
<gene>
    <name evidence="8" type="ORF">PSIN1315_LOCUS8707</name>
</gene>
<dbReference type="EMBL" id="HBHY01013576">
    <property type="protein sequence ID" value="CAE0142108.1"/>
    <property type="molecule type" value="Transcribed_RNA"/>
</dbReference>
<evidence type="ECO:0000256" key="2">
    <source>
        <dbReference type="ARBA" id="ARBA00006665"/>
    </source>
</evidence>
<evidence type="ECO:0000313" key="8">
    <source>
        <dbReference type="EMBL" id="CAE0142108.1"/>
    </source>
</evidence>
<evidence type="ECO:0000256" key="4">
    <source>
        <dbReference type="ARBA" id="ARBA00022989"/>
    </source>
</evidence>
<feature type="transmembrane region" description="Helical" evidence="7">
    <location>
        <begin position="149"/>
        <end position="168"/>
    </location>
</feature>
<comment type="similarity">
    <text evidence="2">Belongs to the TDE1 family.</text>
</comment>
<dbReference type="PANTHER" id="PTHR10383:SF9">
    <property type="entry name" value="SERINE INCORPORATOR, ISOFORM F"/>
    <property type="match status" value="1"/>
</dbReference>
<dbReference type="Pfam" id="PF03348">
    <property type="entry name" value="Serinc"/>
    <property type="match status" value="1"/>
</dbReference>
<dbReference type="AlphaFoldDB" id="A0A7S3FG74"/>
<keyword evidence="4 7" id="KW-1133">Transmembrane helix</keyword>
<dbReference type="PANTHER" id="PTHR10383">
    <property type="entry name" value="SERINE INCORPORATOR"/>
    <property type="match status" value="1"/>
</dbReference>
<dbReference type="GO" id="GO:0016020">
    <property type="term" value="C:membrane"/>
    <property type="evidence" value="ECO:0007669"/>
    <property type="project" value="UniProtKB-SubCell"/>
</dbReference>
<evidence type="ECO:0000256" key="5">
    <source>
        <dbReference type="ARBA" id="ARBA00023136"/>
    </source>
</evidence>
<organism evidence="8">
    <name type="scientific">Prasinoderma singulare</name>
    <dbReference type="NCBI Taxonomy" id="676789"/>
    <lineage>
        <taxon>Eukaryota</taxon>
        <taxon>Viridiplantae</taxon>
        <taxon>Prasinodermophyta</taxon>
        <taxon>Prasinodermophyceae</taxon>
        <taxon>Prasinodermales</taxon>
        <taxon>Prasinodermaceae</taxon>
        <taxon>Prasinoderma</taxon>
    </lineage>
</organism>
<sequence length="436" mass="46869">MFAMGTCAASAAASAASYCACAGVRGCLGVGAKMARAMYVTIFTVSMVLAWALRDYAKPLVSHLPWAGGESAEGWCGEQAVLRLSAATAVFFLFLAACTAGAKTPRDSRSAVHTKGWGLKLFAWLALSVGAFFLPVEALSIYGEAARAGSAVFLLVQVLILLDFAYEWNESWVAKDDDRWFAALFGVCCVCYLVAVGLGVVSFVFFSHCSINVFFTSVSFLLMFVTTAASLHPAAHNGSLLPAAVVSLYAMYLNFTAMTSEPDECNGLPGASTSQGMLAAGLAVTLLSVVYSALRAGSSQVLSTEGGSGAATEEYEALQDREDRRTSRRATGADDSDDDEEEGGARDDEDREEDDEDRALAGVPYNYAFFHLIFACAAMYYAMLMTGWGDLSEHQEKDTINVGWPSVWVKIISEWGTVAIYMWTLVAPMVFPDREF</sequence>
<dbReference type="InterPro" id="IPR005016">
    <property type="entry name" value="TDE1/TMS"/>
</dbReference>
<feature type="transmembrane region" description="Helical" evidence="7">
    <location>
        <begin position="37"/>
        <end position="53"/>
    </location>
</feature>
<evidence type="ECO:0000256" key="7">
    <source>
        <dbReference type="SAM" id="Phobius"/>
    </source>
</evidence>
<keyword evidence="3 7" id="KW-0812">Transmembrane</keyword>
<feature type="transmembrane region" description="Helical" evidence="7">
    <location>
        <begin position="367"/>
        <end position="386"/>
    </location>
</feature>
<feature type="region of interest" description="Disordered" evidence="6">
    <location>
        <begin position="302"/>
        <end position="357"/>
    </location>
</feature>
<evidence type="ECO:0000256" key="6">
    <source>
        <dbReference type="SAM" id="MobiDB-lite"/>
    </source>
</evidence>
<feature type="transmembrane region" description="Helical" evidence="7">
    <location>
        <begin position="213"/>
        <end position="232"/>
    </location>
</feature>
<feature type="transmembrane region" description="Helical" evidence="7">
    <location>
        <begin position="122"/>
        <end position="142"/>
    </location>
</feature>
<name>A0A7S3FG74_9VIRI</name>
<evidence type="ECO:0000256" key="3">
    <source>
        <dbReference type="ARBA" id="ARBA00022692"/>
    </source>
</evidence>
<feature type="transmembrane region" description="Helical" evidence="7">
    <location>
        <begin position="407"/>
        <end position="431"/>
    </location>
</feature>
<feature type="transmembrane region" description="Helical" evidence="7">
    <location>
        <begin position="80"/>
        <end position="102"/>
    </location>
</feature>
<evidence type="ECO:0008006" key="9">
    <source>
        <dbReference type="Google" id="ProtNLM"/>
    </source>
</evidence>
<evidence type="ECO:0000256" key="1">
    <source>
        <dbReference type="ARBA" id="ARBA00004141"/>
    </source>
</evidence>
<keyword evidence="5 7" id="KW-0472">Membrane</keyword>